<organism evidence="2 3">
    <name type="scientific">Candidatus Thermochlorobacter aerophilus</name>
    <dbReference type="NCBI Taxonomy" id="1868324"/>
    <lineage>
        <taxon>Bacteria</taxon>
        <taxon>Pseudomonadati</taxon>
        <taxon>Chlorobiota</taxon>
        <taxon>Chlorobiia</taxon>
        <taxon>Chlorobiales</taxon>
        <taxon>Candidatus Thermochlorobacteriaceae</taxon>
        <taxon>Candidatus Thermochlorobacter</taxon>
    </lineage>
</organism>
<evidence type="ECO:0000259" key="1">
    <source>
        <dbReference type="Pfam" id="PF04028"/>
    </source>
</evidence>
<dbReference type="EMBL" id="PHFL01000067">
    <property type="protein sequence ID" value="RFM23310.1"/>
    <property type="molecule type" value="Genomic_DNA"/>
</dbReference>
<dbReference type="AlphaFoldDB" id="A0A395LXL0"/>
<comment type="caution">
    <text evidence="2">The sequence shown here is derived from an EMBL/GenBank/DDBJ whole genome shotgun (WGS) entry which is preliminary data.</text>
</comment>
<proteinExistence type="predicted"/>
<accession>A0A395LXL0</accession>
<feature type="domain" description="DUF374" evidence="1">
    <location>
        <begin position="72"/>
        <end position="130"/>
    </location>
</feature>
<reference evidence="2 3" key="1">
    <citation type="journal article" date="2011" name="ISME J.">
        <title>Community ecology of hot spring cyanobacterial mats: predominant populations and their functional potential.</title>
        <authorList>
            <person name="Klatt C.G."/>
            <person name="Wood J.M."/>
            <person name="Rusch D.B."/>
            <person name="Bateson M.M."/>
            <person name="Hamamura N."/>
            <person name="Heidelberg J.F."/>
            <person name="Grossman A.R."/>
            <person name="Bhaya D."/>
            <person name="Cohan F.M."/>
            <person name="Kuhl M."/>
            <person name="Bryant D.A."/>
            <person name="Ward D.M."/>
        </authorList>
    </citation>
    <scope>NUCLEOTIDE SEQUENCE [LARGE SCALE GENOMIC DNA]</scope>
    <source>
        <strain evidence="2">OS</strain>
    </source>
</reference>
<dbReference type="Pfam" id="PF04028">
    <property type="entry name" value="DUF374"/>
    <property type="match status" value="1"/>
</dbReference>
<protein>
    <submittedName>
        <fullName evidence="2">DUF374 domain-containing protein</fullName>
    </submittedName>
</protein>
<dbReference type="InterPro" id="IPR007172">
    <property type="entry name" value="DUF374"/>
</dbReference>
<name>A0A395LXL0_9BACT</name>
<gene>
    <name evidence="2" type="ORF">D0433_11615</name>
</gene>
<sequence>MRIIHLLQLLLSRTVLPGAMRLLHCTLRRRVIPPKHWPSGGFIAAFWHGKMLTGWLTVADTLRNICASAPIAVVSLSKDGEILANALHTLGFQLIRGSSSRGRDAVRQGIQAALERGAAVVLTPDGPRGPKESFKYGSIRLAAQYRSPILFFAIMHRSAWKLRSWDSFEIPKPFSTVDIVIHYVDVPPFEDEQMLRAFSDSLSAQFSSALHQSGA</sequence>
<dbReference type="Proteomes" id="UP000266389">
    <property type="component" value="Unassembled WGS sequence"/>
</dbReference>
<evidence type="ECO:0000313" key="2">
    <source>
        <dbReference type="EMBL" id="RFM23310.1"/>
    </source>
</evidence>
<evidence type="ECO:0000313" key="3">
    <source>
        <dbReference type="Proteomes" id="UP000266389"/>
    </source>
</evidence>